<dbReference type="Proteomes" id="UP000006591">
    <property type="component" value="Chromosome 6"/>
</dbReference>
<dbReference type="EnsemblPlants" id="ONIVA06G04470.1">
    <property type="protein sequence ID" value="ONIVA06G04470.1"/>
    <property type="gene ID" value="ONIVA06G04470"/>
</dbReference>
<evidence type="ECO:0000313" key="2">
    <source>
        <dbReference type="EnsemblPlants" id="ONIVA06G04470.1"/>
    </source>
</evidence>
<reference evidence="2" key="1">
    <citation type="submission" date="2015-04" db="UniProtKB">
        <authorList>
            <consortium name="EnsemblPlants"/>
        </authorList>
    </citation>
    <scope>IDENTIFICATION</scope>
    <source>
        <strain evidence="2">SL10</strain>
    </source>
</reference>
<keyword evidence="3" id="KW-1185">Reference proteome</keyword>
<sequence length="61" mass="6875">MSYGGLAKKRKIQRAGESMSRREGWEAELLILTRSPFQIRPKIVETQHQKLPTPQGKSGPA</sequence>
<dbReference type="Gramene" id="ONIVA06G04470.1">
    <property type="protein sequence ID" value="ONIVA06G04470.1"/>
    <property type="gene ID" value="ONIVA06G04470"/>
</dbReference>
<reference evidence="2" key="2">
    <citation type="submission" date="2018-04" db="EMBL/GenBank/DDBJ databases">
        <title>OnivRS2 (Oryza nivara Reference Sequence Version 2).</title>
        <authorList>
            <person name="Zhang J."/>
            <person name="Kudrna D."/>
            <person name="Lee S."/>
            <person name="Talag J."/>
            <person name="Rajasekar S."/>
            <person name="Welchert J."/>
            <person name="Hsing Y.-I."/>
            <person name="Wing R.A."/>
        </authorList>
    </citation>
    <scope>NUCLEOTIDE SEQUENCE [LARGE SCALE GENOMIC DNA]</scope>
    <source>
        <strain evidence="2">SL10</strain>
    </source>
</reference>
<name>A0A0E0HL76_ORYNI</name>
<accession>A0A0E0HL76</accession>
<protein>
    <submittedName>
        <fullName evidence="2">Uncharacterized protein</fullName>
    </submittedName>
</protein>
<feature type="region of interest" description="Disordered" evidence="1">
    <location>
        <begin position="1"/>
        <end position="22"/>
    </location>
</feature>
<evidence type="ECO:0000256" key="1">
    <source>
        <dbReference type="SAM" id="MobiDB-lite"/>
    </source>
</evidence>
<dbReference type="HOGENOM" id="CLU_2926651_0_0_1"/>
<proteinExistence type="predicted"/>
<dbReference type="AlphaFoldDB" id="A0A0E0HL76"/>
<organism evidence="2">
    <name type="scientific">Oryza nivara</name>
    <name type="common">Indian wild rice</name>
    <name type="synonym">Oryza sativa f. spontanea</name>
    <dbReference type="NCBI Taxonomy" id="4536"/>
    <lineage>
        <taxon>Eukaryota</taxon>
        <taxon>Viridiplantae</taxon>
        <taxon>Streptophyta</taxon>
        <taxon>Embryophyta</taxon>
        <taxon>Tracheophyta</taxon>
        <taxon>Spermatophyta</taxon>
        <taxon>Magnoliopsida</taxon>
        <taxon>Liliopsida</taxon>
        <taxon>Poales</taxon>
        <taxon>Poaceae</taxon>
        <taxon>BOP clade</taxon>
        <taxon>Oryzoideae</taxon>
        <taxon>Oryzeae</taxon>
        <taxon>Oryzinae</taxon>
        <taxon>Oryza</taxon>
    </lineage>
</organism>
<evidence type="ECO:0000313" key="3">
    <source>
        <dbReference type="Proteomes" id="UP000006591"/>
    </source>
</evidence>